<dbReference type="PANTHER" id="PTHR48251">
    <property type="entry name" value="COILED-COIL DOMAIN-CONTAINING PROTEIN 160"/>
    <property type="match status" value="1"/>
</dbReference>
<feature type="coiled-coil region" evidence="1">
    <location>
        <begin position="151"/>
        <end position="313"/>
    </location>
</feature>
<accession>A0AAV6FNN2</accession>
<evidence type="ECO:0000256" key="1">
    <source>
        <dbReference type="SAM" id="Coils"/>
    </source>
</evidence>
<comment type="caution">
    <text evidence="2">The sequence shown here is derived from an EMBL/GenBank/DDBJ whole genome shotgun (WGS) entry which is preliminary data.</text>
</comment>
<organism evidence="2 3">
    <name type="scientific">Alosa alosa</name>
    <name type="common">allis shad</name>
    <dbReference type="NCBI Taxonomy" id="278164"/>
    <lineage>
        <taxon>Eukaryota</taxon>
        <taxon>Metazoa</taxon>
        <taxon>Chordata</taxon>
        <taxon>Craniata</taxon>
        <taxon>Vertebrata</taxon>
        <taxon>Euteleostomi</taxon>
        <taxon>Actinopterygii</taxon>
        <taxon>Neopterygii</taxon>
        <taxon>Teleostei</taxon>
        <taxon>Clupei</taxon>
        <taxon>Clupeiformes</taxon>
        <taxon>Clupeoidei</taxon>
        <taxon>Clupeidae</taxon>
        <taxon>Alosa</taxon>
    </lineage>
</organism>
<keyword evidence="1" id="KW-0175">Coiled coil</keyword>
<sequence>MDRSSSPTSLPQGLMMSKEAKFIEDTEPANKPTHWVEDLFQPHFRMEDVMKNFEEIRKKTYVSVRDHTLPNCLQSAEGNDTYKKVLQEKQQREEKLLMENLAKRVAAASVSGAASSTKSKASSTIQIQIKQPEQNDCIWNQLDLSTLCETMSKTEKDRRRLRMQLERAQAEVQVERQKRQRLQGLLDECEQQLALSRQEAARWALQLEAQQAEGRAKDTQVQAQATEARQVVEETARWRTAARKGREEMKDAQRKCADLMWELERLKEHHKVEEKRLVEATRLEDNVILQKVTQELEETRAKLEAEKANHSRSQTALELLRKHFTKQSG</sequence>
<proteinExistence type="predicted"/>
<dbReference type="Proteomes" id="UP000823561">
    <property type="component" value="Chromosome 21"/>
</dbReference>
<evidence type="ECO:0000313" key="2">
    <source>
        <dbReference type="EMBL" id="KAG5263386.1"/>
    </source>
</evidence>
<dbReference type="EMBL" id="JADWDJ010000021">
    <property type="protein sequence ID" value="KAG5263386.1"/>
    <property type="molecule type" value="Genomic_DNA"/>
</dbReference>
<reference evidence="2" key="1">
    <citation type="submission" date="2020-10" db="EMBL/GenBank/DDBJ databases">
        <title>Chromosome-scale genome assembly of the Allis shad, Alosa alosa.</title>
        <authorList>
            <person name="Margot Z."/>
            <person name="Christophe K."/>
            <person name="Cabau C."/>
            <person name="Louis A."/>
            <person name="Berthelot C."/>
            <person name="Parey E."/>
            <person name="Roest Crollius H."/>
            <person name="Montfort J."/>
            <person name="Robinson-Rechavi M."/>
            <person name="Bucao C."/>
            <person name="Bouchez O."/>
            <person name="Gislard M."/>
            <person name="Lluch J."/>
            <person name="Milhes M."/>
            <person name="Lampietro C."/>
            <person name="Lopez Roques C."/>
            <person name="Donnadieu C."/>
            <person name="Braasch I."/>
            <person name="Desvignes T."/>
            <person name="Postlethwait J."/>
            <person name="Bobe J."/>
            <person name="Guiguen Y."/>
        </authorList>
    </citation>
    <scope>NUCLEOTIDE SEQUENCE</scope>
    <source>
        <strain evidence="2">M-15738</strain>
        <tissue evidence="2">Blood</tissue>
    </source>
</reference>
<evidence type="ECO:0000313" key="3">
    <source>
        <dbReference type="Proteomes" id="UP000823561"/>
    </source>
</evidence>
<keyword evidence="3" id="KW-1185">Reference proteome</keyword>
<protein>
    <submittedName>
        <fullName evidence="2">Uncharacterized protein</fullName>
    </submittedName>
</protein>
<dbReference type="PANTHER" id="PTHR48251:SF1">
    <property type="entry name" value="COILED-COIL DOMAIN-CONTAINING PROTEIN 160"/>
    <property type="match status" value="1"/>
</dbReference>
<gene>
    <name evidence="2" type="ORF">AALO_G00264290</name>
</gene>
<dbReference type="AlphaFoldDB" id="A0AAV6FNN2"/>
<name>A0AAV6FNN2_9TELE</name>